<accession>A0ABZ1C0U8</accession>
<gene>
    <name evidence="1" type="ORF">U7230_05200</name>
</gene>
<sequence length="173" mass="18546">MASTAGANPGLPREIRGQTVAVVAAEGWLRPQALWLAYRMAAVLTGAGLRVALLGHPQAPRAGVVAGAPVTPSLRRRVHAEARRAQMVIAAVCAGRPWTAWLSELGGCFDRLVVVTREPRPDPRDLWIPGPEPPEVRFVPVDLAGSGAPEQHDTVSRLAAELMIPRVRLRARA</sequence>
<evidence type="ECO:0000313" key="2">
    <source>
        <dbReference type="Proteomes" id="UP001332192"/>
    </source>
</evidence>
<evidence type="ECO:0000313" key="1">
    <source>
        <dbReference type="EMBL" id="WRP18406.1"/>
    </source>
</evidence>
<dbReference type="Proteomes" id="UP001332192">
    <property type="component" value="Chromosome"/>
</dbReference>
<dbReference type="RefSeq" id="WP_324717679.1">
    <property type="nucleotide sequence ID" value="NZ_CP141615.1"/>
</dbReference>
<proteinExistence type="predicted"/>
<dbReference type="EMBL" id="CP141615">
    <property type="protein sequence ID" value="WRP18406.1"/>
    <property type="molecule type" value="Genomic_DNA"/>
</dbReference>
<keyword evidence="2" id="KW-1185">Reference proteome</keyword>
<organism evidence="1 2">
    <name type="scientific">Carboxydichorda subterranea</name>
    <dbReference type="NCBI Taxonomy" id="3109565"/>
    <lineage>
        <taxon>Bacteria</taxon>
        <taxon>Bacillati</taxon>
        <taxon>Bacillota</taxon>
        <taxon>Limnochordia</taxon>
        <taxon>Limnochordales</taxon>
        <taxon>Geochordaceae</taxon>
        <taxon>Carboxydichorda</taxon>
    </lineage>
</organism>
<name>A0ABZ1C0U8_9FIRM</name>
<reference evidence="1 2" key="1">
    <citation type="journal article" date="2024" name="Front. Microbiol.">
        <title>Novel thermophilic genera Geochorda gen. nov. and Carboxydochorda gen. nov. from the deep terrestrial subsurface reveal the ecophysiological diversity in the class Limnochordia.</title>
        <authorList>
            <person name="Karnachuk O.V."/>
            <person name="Lukina A.P."/>
            <person name="Avakyan M.R."/>
            <person name="Kadnikov V.V."/>
            <person name="Begmatov S."/>
            <person name="Beletsky A.V."/>
            <person name="Vlasova K.G."/>
            <person name="Novikov A.A."/>
            <person name="Shcherbakova V.A."/>
            <person name="Mardanov A.V."/>
            <person name="Ravin N.V."/>
        </authorList>
    </citation>
    <scope>NUCLEOTIDE SEQUENCE [LARGE SCALE GENOMIC DNA]</scope>
    <source>
        <strain evidence="1 2">L945</strain>
    </source>
</reference>
<protein>
    <submittedName>
        <fullName evidence="1">Uncharacterized protein</fullName>
    </submittedName>
</protein>